<evidence type="ECO:0000313" key="3">
    <source>
        <dbReference type="Proteomes" id="UP000607397"/>
    </source>
</evidence>
<organism evidence="2 3">
    <name type="scientific">Petrachloros mirabilis ULC683</name>
    <dbReference type="NCBI Taxonomy" id="2781853"/>
    <lineage>
        <taxon>Bacteria</taxon>
        <taxon>Bacillati</taxon>
        <taxon>Cyanobacteriota</taxon>
        <taxon>Cyanophyceae</taxon>
        <taxon>Synechococcales</taxon>
        <taxon>Petrachlorosaceae</taxon>
        <taxon>Petrachloros</taxon>
        <taxon>Petrachloros mirabilis</taxon>
    </lineage>
</organism>
<dbReference type="SUPFAM" id="SSF51197">
    <property type="entry name" value="Clavaminate synthase-like"/>
    <property type="match status" value="1"/>
</dbReference>
<dbReference type="PANTHER" id="PTHR12461:SF105">
    <property type="entry name" value="HYPOXIA-INDUCIBLE FACTOR 1-ALPHA INHIBITOR"/>
    <property type="match status" value="1"/>
</dbReference>
<evidence type="ECO:0000313" key="2">
    <source>
        <dbReference type="EMBL" id="NCJ04944.1"/>
    </source>
</evidence>
<evidence type="ECO:0000259" key="1">
    <source>
        <dbReference type="PROSITE" id="PS51184"/>
    </source>
</evidence>
<accession>A0A8K2A5Y5</accession>
<dbReference type="InterPro" id="IPR003347">
    <property type="entry name" value="JmjC_dom"/>
</dbReference>
<dbReference type="AlphaFoldDB" id="A0A8K2A5Y5"/>
<proteinExistence type="predicted"/>
<dbReference type="SMART" id="SM00558">
    <property type="entry name" value="JmjC"/>
    <property type="match status" value="1"/>
</dbReference>
<gene>
    <name evidence="2" type="ORF">GS597_00085</name>
</gene>
<dbReference type="Gene3D" id="2.60.120.10">
    <property type="entry name" value="Jelly Rolls"/>
    <property type="match status" value="1"/>
</dbReference>
<dbReference type="InterPro" id="IPR041667">
    <property type="entry name" value="Cupin_8"/>
</dbReference>
<name>A0A8K2A5Y5_9CYAN</name>
<keyword evidence="3" id="KW-1185">Reference proteome</keyword>
<feature type="domain" description="JmjC" evidence="1">
    <location>
        <begin position="103"/>
        <end position="280"/>
    </location>
</feature>
<dbReference type="Proteomes" id="UP000607397">
    <property type="component" value="Unassembled WGS sequence"/>
</dbReference>
<dbReference type="RefSeq" id="WP_161823431.1">
    <property type="nucleotide sequence ID" value="NZ_WVIC01000001.1"/>
</dbReference>
<dbReference type="EMBL" id="WVIC01000001">
    <property type="protein sequence ID" value="NCJ04944.1"/>
    <property type="molecule type" value="Genomic_DNA"/>
</dbReference>
<protein>
    <submittedName>
        <fullName evidence="2">Cupin-like domain-containing protein</fullName>
    </submittedName>
</protein>
<dbReference type="Pfam" id="PF13621">
    <property type="entry name" value="Cupin_8"/>
    <property type="match status" value="1"/>
</dbReference>
<reference evidence="2" key="1">
    <citation type="submission" date="2019-12" db="EMBL/GenBank/DDBJ databases">
        <title>High-Quality draft genome sequences of three cyanobacteria isolated from the limestone walls of the Old Cathedral of Coimbra.</title>
        <authorList>
            <person name="Tiago I."/>
            <person name="Soares F."/>
            <person name="Portugal A."/>
        </authorList>
    </citation>
    <scope>NUCLEOTIDE SEQUENCE [LARGE SCALE GENOMIC DNA]</scope>
    <source>
        <strain evidence="2">C</strain>
    </source>
</reference>
<sequence length="315" mass="35969">MASVGQSSPQISRVSMHALTPQQFNQQFQVLGWPVVITDLLESEPDWNLNYLCDQIGEQSFLIRCYGRDRHSPDKRQWTTIGSGVPVQMLRFRDYAELLRNRQAHSQDLYLAKCPLHETPLGQSLALQNLGECLGLRQPLSNLNLWVGPGGHVESLHYDPSDGTLMQLHGDKKVMLFPPHQWANLYAFPISVHLRHGMKLRCWFSQVNLNAPDFEAFPQLPIALQHQVEVILKAGELLYIPAGWWHEVTALGTEMSCSVNRFWSIEPRSRQLLSWPQWRTYLGSACAIPQIMASLIQALLSSDPKQKMTEIRRLI</sequence>
<comment type="caution">
    <text evidence="2">The sequence shown here is derived from an EMBL/GenBank/DDBJ whole genome shotgun (WGS) entry which is preliminary data.</text>
</comment>
<dbReference type="InterPro" id="IPR014710">
    <property type="entry name" value="RmlC-like_jellyroll"/>
</dbReference>
<dbReference type="PANTHER" id="PTHR12461">
    <property type="entry name" value="HYPOXIA-INDUCIBLE FACTOR 1 ALPHA INHIBITOR-RELATED"/>
    <property type="match status" value="1"/>
</dbReference>
<dbReference type="PROSITE" id="PS51184">
    <property type="entry name" value="JMJC"/>
    <property type="match status" value="1"/>
</dbReference>